<proteinExistence type="predicted"/>
<feature type="region of interest" description="Disordered" evidence="1">
    <location>
        <begin position="71"/>
        <end position="101"/>
    </location>
</feature>
<accession>A0ABN1ZW92</accession>
<dbReference type="Proteomes" id="UP001500842">
    <property type="component" value="Unassembled WGS sequence"/>
</dbReference>
<gene>
    <name evidence="2" type="ORF">GCM10009788_07210</name>
</gene>
<comment type="caution">
    <text evidence="2">The sequence shown here is derived from an EMBL/GenBank/DDBJ whole genome shotgun (WGS) entry which is preliminary data.</text>
</comment>
<dbReference type="EMBL" id="BAAAOR010000007">
    <property type="protein sequence ID" value="GAA1506029.1"/>
    <property type="molecule type" value="Genomic_DNA"/>
</dbReference>
<sequence length="101" mass="10893">MAEQTDVQHLVKQLMAGAIPAEGKALLDALTSGQVTSIFENLERDERPDLLPVPERPRGFRVRLDLHGAKPIGGPGLNREAQPSRGGIPVPWVASPGRLAR</sequence>
<organism evidence="2 3">
    <name type="scientific">Nocardioides humi</name>
    <dbReference type="NCBI Taxonomy" id="449461"/>
    <lineage>
        <taxon>Bacteria</taxon>
        <taxon>Bacillati</taxon>
        <taxon>Actinomycetota</taxon>
        <taxon>Actinomycetes</taxon>
        <taxon>Propionibacteriales</taxon>
        <taxon>Nocardioidaceae</taxon>
        <taxon>Nocardioides</taxon>
    </lineage>
</organism>
<evidence type="ECO:0000313" key="2">
    <source>
        <dbReference type="EMBL" id="GAA1506029.1"/>
    </source>
</evidence>
<protein>
    <submittedName>
        <fullName evidence="2">Uncharacterized protein</fullName>
    </submittedName>
</protein>
<evidence type="ECO:0000313" key="3">
    <source>
        <dbReference type="Proteomes" id="UP001500842"/>
    </source>
</evidence>
<reference evidence="2 3" key="1">
    <citation type="journal article" date="2019" name="Int. J. Syst. Evol. Microbiol.">
        <title>The Global Catalogue of Microorganisms (GCM) 10K type strain sequencing project: providing services to taxonomists for standard genome sequencing and annotation.</title>
        <authorList>
            <consortium name="The Broad Institute Genomics Platform"/>
            <consortium name="The Broad Institute Genome Sequencing Center for Infectious Disease"/>
            <person name="Wu L."/>
            <person name="Ma J."/>
        </authorList>
    </citation>
    <scope>NUCLEOTIDE SEQUENCE [LARGE SCALE GENOMIC DNA]</scope>
    <source>
        <strain evidence="2 3">JCM 14942</strain>
    </source>
</reference>
<name>A0ABN1ZW92_9ACTN</name>
<keyword evidence="3" id="KW-1185">Reference proteome</keyword>
<dbReference type="RefSeq" id="WP_181411194.1">
    <property type="nucleotide sequence ID" value="NZ_BAAAOR010000007.1"/>
</dbReference>
<evidence type="ECO:0000256" key="1">
    <source>
        <dbReference type="SAM" id="MobiDB-lite"/>
    </source>
</evidence>